<organism evidence="2">
    <name type="scientific">Cladocopium goreaui</name>
    <dbReference type="NCBI Taxonomy" id="2562237"/>
    <lineage>
        <taxon>Eukaryota</taxon>
        <taxon>Sar</taxon>
        <taxon>Alveolata</taxon>
        <taxon>Dinophyceae</taxon>
        <taxon>Suessiales</taxon>
        <taxon>Symbiodiniaceae</taxon>
        <taxon>Cladocopium</taxon>
    </lineage>
</organism>
<evidence type="ECO:0000313" key="4">
    <source>
        <dbReference type="Proteomes" id="UP001152797"/>
    </source>
</evidence>
<evidence type="ECO:0000313" key="3">
    <source>
        <dbReference type="EMBL" id="CAL4767903.1"/>
    </source>
</evidence>
<protein>
    <submittedName>
        <fullName evidence="2">Uncharacterized protein</fullName>
    </submittedName>
</protein>
<evidence type="ECO:0000313" key="2">
    <source>
        <dbReference type="EMBL" id="CAI3980591.1"/>
    </source>
</evidence>
<dbReference type="Proteomes" id="UP001152797">
    <property type="component" value="Unassembled WGS sequence"/>
</dbReference>
<dbReference type="EMBL" id="CAMXCT020000569">
    <property type="protein sequence ID" value="CAL1133966.1"/>
    <property type="molecule type" value="Genomic_DNA"/>
</dbReference>
<proteinExistence type="predicted"/>
<feature type="region of interest" description="Disordered" evidence="1">
    <location>
        <begin position="313"/>
        <end position="491"/>
    </location>
</feature>
<keyword evidence="4" id="KW-1185">Reference proteome</keyword>
<reference evidence="2" key="1">
    <citation type="submission" date="2022-10" db="EMBL/GenBank/DDBJ databases">
        <authorList>
            <person name="Chen Y."/>
            <person name="Dougan E. K."/>
            <person name="Chan C."/>
            <person name="Rhodes N."/>
            <person name="Thang M."/>
        </authorList>
    </citation>
    <scope>NUCLEOTIDE SEQUENCE</scope>
</reference>
<feature type="compositionally biased region" description="Basic residues" evidence="1">
    <location>
        <begin position="401"/>
        <end position="419"/>
    </location>
</feature>
<dbReference type="OrthoDB" id="439705at2759"/>
<feature type="compositionally biased region" description="Basic and acidic residues" evidence="1">
    <location>
        <begin position="162"/>
        <end position="178"/>
    </location>
</feature>
<dbReference type="AlphaFoldDB" id="A0A9P1BYH6"/>
<feature type="compositionally biased region" description="Basic and acidic residues" evidence="1">
    <location>
        <begin position="453"/>
        <end position="464"/>
    </location>
</feature>
<dbReference type="EMBL" id="CAMXCT030000569">
    <property type="protein sequence ID" value="CAL4767903.1"/>
    <property type="molecule type" value="Genomic_DNA"/>
</dbReference>
<reference evidence="3 4" key="2">
    <citation type="submission" date="2024-05" db="EMBL/GenBank/DDBJ databases">
        <authorList>
            <person name="Chen Y."/>
            <person name="Shah S."/>
            <person name="Dougan E. K."/>
            <person name="Thang M."/>
            <person name="Chan C."/>
        </authorList>
    </citation>
    <scope>NUCLEOTIDE SEQUENCE [LARGE SCALE GENOMIC DNA]</scope>
</reference>
<feature type="region of interest" description="Disordered" evidence="1">
    <location>
        <begin position="162"/>
        <end position="254"/>
    </location>
</feature>
<gene>
    <name evidence="2" type="ORF">C1SCF055_LOCUS8454</name>
</gene>
<name>A0A9P1BYH6_9DINO</name>
<sequence>MALVPGEDAPDVPLDPVPVYENTDLNGLADDWESDPRVRRPALKAGGGVLQWPDPKKIGVINFAAIKLNCEVLTHLLHIWCPIAEDRKTVPIKLIKPQEFVGLLQFLLGLWAQRHQSKDPTMRELFNILAQFFSVKAGSRTRAWEPDDEADPYGEIDKEQIHEESEHEGGNPEPHEEPAGESDDGPGESQDVGGEAGKPEHPVTPKKNTPKSEGDADPLDEFMAWKMGGESMVKPTPSPGNPWTSSKESVKDGQMDEIDDELERLERQMAMKRIAYLTNKAKSSWDLEPAGGAYPAEGDTLAMDLSPMASEIRMASSGTTVENQEPKVDNDIGNMSPIPATQPDPEESEVPTSEDAPAQQMPPPAKVPSTDGGEPAPSSGDLLNEEVDITRLDQLGAFPKPKAKGKAKAKSTAKAKAKAKAREKSKPKAKAQAKKKAQKGTPKAKAKAKADKKRKDEAEGKVEGTGDAEAPSKKATKKAAKKTEVEPGPPKVKASFARRYCPKTDPGKTWHLAVRENFEKHIAPHLKHASTAEDTGFASLMLTVPHVLNCPDLSHTFHILYPLRFCRSPF</sequence>
<accession>A0A9P1BYH6</accession>
<dbReference type="EMBL" id="CAMXCT010000569">
    <property type="protein sequence ID" value="CAI3980591.1"/>
    <property type="molecule type" value="Genomic_DNA"/>
</dbReference>
<evidence type="ECO:0000256" key="1">
    <source>
        <dbReference type="SAM" id="MobiDB-lite"/>
    </source>
</evidence>
<comment type="caution">
    <text evidence="2">The sequence shown here is derived from an EMBL/GenBank/DDBJ whole genome shotgun (WGS) entry which is preliminary data.</text>
</comment>
<feature type="compositionally biased region" description="Basic residues" evidence="1">
    <location>
        <begin position="427"/>
        <end position="452"/>
    </location>
</feature>